<accession>A0A3B9GWM0</accession>
<keyword evidence="3" id="KW-0804">Transcription</keyword>
<dbReference type="GO" id="GO:0000160">
    <property type="term" value="P:phosphorelay signal transduction system"/>
    <property type="evidence" value="ECO:0007669"/>
    <property type="project" value="InterPro"/>
</dbReference>
<organism evidence="7 8">
    <name type="scientific">Hyphomonas adhaerens</name>
    <dbReference type="NCBI Taxonomy" id="81029"/>
    <lineage>
        <taxon>Bacteria</taxon>
        <taxon>Pseudomonadati</taxon>
        <taxon>Pseudomonadota</taxon>
        <taxon>Alphaproteobacteria</taxon>
        <taxon>Hyphomonadales</taxon>
        <taxon>Hyphomonadaceae</taxon>
        <taxon>Hyphomonas</taxon>
    </lineage>
</organism>
<protein>
    <submittedName>
        <fullName evidence="7">DNA-binding response regulator</fullName>
    </submittedName>
</protein>
<sequence>STGELLGAGFPDRPACLILDLRLPGGSGLELQSRLAEMGVAIPIVFLTGHADVPTSVRAMKAGAVDFLPKPFREQELLDAVANALKHDTARRAADLELTQVRALAESLTPRERDVLRGVARALLNKQIAYELGIAEMTVKMHRSSAGRKLQTVSIADMISKIRLLNL</sequence>
<dbReference type="InterPro" id="IPR001789">
    <property type="entry name" value="Sig_transdc_resp-reg_receiver"/>
</dbReference>
<keyword evidence="4" id="KW-0597">Phosphoprotein</keyword>
<dbReference type="CDD" id="cd06170">
    <property type="entry name" value="LuxR_C_like"/>
    <property type="match status" value="1"/>
</dbReference>
<evidence type="ECO:0000256" key="2">
    <source>
        <dbReference type="ARBA" id="ARBA00023125"/>
    </source>
</evidence>
<dbReference type="InterPro" id="IPR036388">
    <property type="entry name" value="WH-like_DNA-bd_sf"/>
</dbReference>
<dbReference type="InterPro" id="IPR000792">
    <property type="entry name" value="Tscrpt_reg_LuxR_C"/>
</dbReference>
<dbReference type="Gene3D" id="3.40.50.2300">
    <property type="match status" value="1"/>
</dbReference>
<keyword evidence="2 7" id="KW-0238">DNA-binding</keyword>
<dbReference type="PROSITE" id="PS50043">
    <property type="entry name" value="HTH_LUXR_2"/>
    <property type="match status" value="1"/>
</dbReference>
<evidence type="ECO:0000256" key="4">
    <source>
        <dbReference type="PROSITE-ProRule" id="PRU00169"/>
    </source>
</evidence>
<evidence type="ECO:0000259" key="5">
    <source>
        <dbReference type="PROSITE" id="PS50043"/>
    </source>
</evidence>
<dbReference type="PRINTS" id="PR00038">
    <property type="entry name" value="HTHLUXR"/>
</dbReference>
<dbReference type="PROSITE" id="PS50110">
    <property type="entry name" value="RESPONSE_REGULATORY"/>
    <property type="match status" value="1"/>
</dbReference>
<evidence type="ECO:0000256" key="3">
    <source>
        <dbReference type="ARBA" id="ARBA00023163"/>
    </source>
</evidence>
<feature type="non-terminal residue" evidence="7">
    <location>
        <position position="1"/>
    </location>
</feature>
<dbReference type="GO" id="GO:0006355">
    <property type="term" value="P:regulation of DNA-templated transcription"/>
    <property type="evidence" value="ECO:0007669"/>
    <property type="project" value="InterPro"/>
</dbReference>
<evidence type="ECO:0000259" key="6">
    <source>
        <dbReference type="PROSITE" id="PS50110"/>
    </source>
</evidence>
<dbReference type="EMBL" id="DMAN01000146">
    <property type="protein sequence ID" value="HAE26833.1"/>
    <property type="molecule type" value="Genomic_DNA"/>
</dbReference>
<evidence type="ECO:0000256" key="1">
    <source>
        <dbReference type="ARBA" id="ARBA00023015"/>
    </source>
</evidence>
<reference evidence="7 8" key="1">
    <citation type="journal article" date="2018" name="Nat. Biotechnol.">
        <title>A standardized bacterial taxonomy based on genome phylogeny substantially revises the tree of life.</title>
        <authorList>
            <person name="Parks D.H."/>
            <person name="Chuvochina M."/>
            <person name="Waite D.W."/>
            <person name="Rinke C."/>
            <person name="Skarshewski A."/>
            <person name="Chaumeil P.A."/>
            <person name="Hugenholtz P."/>
        </authorList>
    </citation>
    <scope>NUCLEOTIDE SEQUENCE [LARGE SCALE GENOMIC DNA]</scope>
    <source>
        <strain evidence="7">UBA8733</strain>
    </source>
</reference>
<dbReference type="SUPFAM" id="SSF52172">
    <property type="entry name" value="CheY-like"/>
    <property type="match status" value="1"/>
</dbReference>
<dbReference type="InterPro" id="IPR011006">
    <property type="entry name" value="CheY-like_superfamily"/>
</dbReference>
<comment type="caution">
    <text evidence="7">The sequence shown here is derived from an EMBL/GenBank/DDBJ whole genome shotgun (WGS) entry which is preliminary data.</text>
</comment>
<gene>
    <name evidence="7" type="ORF">DCG58_06730</name>
</gene>
<dbReference type="Proteomes" id="UP000259610">
    <property type="component" value="Unassembled WGS sequence"/>
</dbReference>
<feature type="domain" description="Response regulatory" evidence="6">
    <location>
        <begin position="1"/>
        <end position="85"/>
    </location>
</feature>
<dbReference type="PANTHER" id="PTHR44688">
    <property type="entry name" value="DNA-BINDING TRANSCRIPTIONAL ACTIVATOR DEVR_DOSR"/>
    <property type="match status" value="1"/>
</dbReference>
<feature type="modified residue" description="4-aspartylphosphate" evidence="4">
    <location>
        <position position="20"/>
    </location>
</feature>
<dbReference type="SMART" id="SM00448">
    <property type="entry name" value="REC"/>
    <property type="match status" value="1"/>
</dbReference>
<dbReference type="PANTHER" id="PTHR44688:SF16">
    <property type="entry name" value="DNA-BINDING TRANSCRIPTIONAL ACTIVATOR DEVR_DOSR"/>
    <property type="match status" value="1"/>
</dbReference>
<dbReference type="AlphaFoldDB" id="A0A3B9GWM0"/>
<proteinExistence type="predicted"/>
<dbReference type="GO" id="GO:0003677">
    <property type="term" value="F:DNA binding"/>
    <property type="evidence" value="ECO:0007669"/>
    <property type="project" value="UniProtKB-KW"/>
</dbReference>
<dbReference type="Pfam" id="PF00196">
    <property type="entry name" value="GerE"/>
    <property type="match status" value="1"/>
</dbReference>
<dbReference type="Pfam" id="PF00072">
    <property type="entry name" value="Response_reg"/>
    <property type="match status" value="1"/>
</dbReference>
<dbReference type="SMART" id="SM00421">
    <property type="entry name" value="HTH_LUXR"/>
    <property type="match status" value="1"/>
</dbReference>
<name>A0A3B9GWM0_9PROT</name>
<dbReference type="Gene3D" id="1.10.10.10">
    <property type="entry name" value="Winged helix-like DNA-binding domain superfamily/Winged helix DNA-binding domain"/>
    <property type="match status" value="1"/>
</dbReference>
<feature type="domain" description="HTH luxR-type" evidence="5">
    <location>
        <begin position="101"/>
        <end position="166"/>
    </location>
</feature>
<keyword evidence="1" id="KW-0805">Transcription regulation</keyword>
<evidence type="ECO:0000313" key="7">
    <source>
        <dbReference type="EMBL" id="HAE26833.1"/>
    </source>
</evidence>
<evidence type="ECO:0000313" key="8">
    <source>
        <dbReference type="Proteomes" id="UP000259610"/>
    </source>
</evidence>